<feature type="domain" description="HTH luxR-type" evidence="4">
    <location>
        <begin position="125"/>
        <end position="190"/>
    </location>
</feature>
<dbReference type="SUPFAM" id="SSF55785">
    <property type="entry name" value="PYP-like sensor domain (PAS domain)"/>
    <property type="match status" value="1"/>
</dbReference>
<sequence>MRYTAPMITNPSLSDLGFIESPIAQLILAHRQILRANKAAQAMLGYKAETLEGQSVRLLYPSHADFNLIGARAKTEMANHTCYEDQRFMKTADGTICWVRARGVTLSPADPFALTIWAFERVAEQVARSVDLTPREQDIARHVVNGRTCKEIGVTLGISHRTVEVHRARLMKKLGARNTAELVSKIIVVE</sequence>
<dbReference type="AlphaFoldDB" id="K2JCM0"/>
<gene>
    <name evidence="5" type="ORF">B30_18447</name>
</gene>
<dbReference type="PRINTS" id="PR00038">
    <property type="entry name" value="HTHLUXR"/>
</dbReference>
<dbReference type="CDD" id="cd06170">
    <property type="entry name" value="LuxR_C_like"/>
    <property type="match status" value="1"/>
</dbReference>
<dbReference type="GO" id="GO:0006355">
    <property type="term" value="P:regulation of DNA-templated transcription"/>
    <property type="evidence" value="ECO:0007669"/>
    <property type="project" value="InterPro"/>
</dbReference>
<keyword evidence="6" id="KW-1185">Reference proteome</keyword>
<name>K2JCM0_9RHOB</name>
<evidence type="ECO:0000313" key="6">
    <source>
        <dbReference type="Proteomes" id="UP000006762"/>
    </source>
</evidence>
<accession>K2JCM0</accession>
<dbReference type="PROSITE" id="PS50043">
    <property type="entry name" value="HTH_LUXR_2"/>
    <property type="match status" value="1"/>
</dbReference>
<dbReference type="Pfam" id="PF13426">
    <property type="entry name" value="PAS_9"/>
    <property type="match status" value="1"/>
</dbReference>
<keyword evidence="2" id="KW-0238">DNA-binding</keyword>
<dbReference type="GO" id="GO:0003677">
    <property type="term" value="F:DNA binding"/>
    <property type="evidence" value="ECO:0007669"/>
    <property type="project" value="UniProtKB-KW"/>
</dbReference>
<dbReference type="InterPro" id="IPR000792">
    <property type="entry name" value="Tscrpt_reg_LuxR_C"/>
</dbReference>
<dbReference type="Proteomes" id="UP000006762">
    <property type="component" value="Unassembled WGS sequence"/>
</dbReference>
<proteinExistence type="predicted"/>
<dbReference type="Gene3D" id="1.10.10.10">
    <property type="entry name" value="Winged helix-like DNA-binding domain superfamily/Winged helix DNA-binding domain"/>
    <property type="match status" value="1"/>
</dbReference>
<dbReference type="InterPro" id="IPR036388">
    <property type="entry name" value="WH-like_DNA-bd_sf"/>
</dbReference>
<dbReference type="NCBIfam" id="TIGR00229">
    <property type="entry name" value="sensory_box"/>
    <property type="match status" value="1"/>
</dbReference>
<dbReference type="EMBL" id="AMRK01000014">
    <property type="protein sequence ID" value="EKE68354.1"/>
    <property type="molecule type" value="Genomic_DNA"/>
</dbReference>
<keyword evidence="3" id="KW-0804">Transcription</keyword>
<dbReference type="SMART" id="SM00421">
    <property type="entry name" value="HTH_LUXR"/>
    <property type="match status" value="1"/>
</dbReference>
<dbReference type="PANTHER" id="PTHR44688">
    <property type="entry name" value="DNA-BINDING TRANSCRIPTIONAL ACTIVATOR DEVR_DOSR"/>
    <property type="match status" value="1"/>
</dbReference>
<dbReference type="RefSeq" id="WP_009573709.1">
    <property type="nucleotide sequence ID" value="NZ_AMRK01000014.1"/>
</dbReference>
<evidence type="ECO:0000256" key="2">
    <source>
        <dbReference type="ARBA" id="ARBA00023125"/>
    </source>
</evidence>
<dbReference type="InterPro" id="IPR035965">
    <property type="entry name" value="PAS-like_dom_sf"/>
</dbReference>
<organism evidence="5 6">
    <name type="scientific">Celeribacter baekdonensis B30</name>
    <dbReference type="NCBI Taxonomy" id="1208323"/>
    <lineage>
        <taxon>Bacteria</taxon>
        <taxon>Pseudomonadati</taxon>
        <taxon>Pseudomonadota</taxon>
        <taxon>Alphaproteobacteria</taxon>
        <taxon>Rhodobacterales</taxon>
        <taxon>Roseobacteraceae</taxon>
        <taxon>Celeribacter</taxon>
    </lineage>
</organism>
<evidence type="ECO:0000256" key="1">
    <source>
        <dbReference type="ARBA" id="ARBA00023015"/>
    </source>
</evidence>
<evidence type="ECO:0000259" key="4">
    <source>
        <dbReference type="PROSITE" id="PS50043"/>
    </source>
</evidence>
<dbReference type="PANTHER" id="PTHR44688:SF16">
    <property type="entry name" value="DNA-BINDING TRANSCRIPTIONAL ACTIVATOR DEVR_DOSR"/>
    <property type="match status" value="1"/>
</dbReference>
<keyword evidence="1" id="KW-0805">Transcription regulation</keyword>
<dbReference type="eggNOG" id="COG2197">
    <property type="taxonomic scope" value="Bacteria"/>
</dbReference>
<dbReference type="InterPro" id="IPR016032">
    <property type="entry name" value="Sig_transdc_resp-reg_C-effctor"/>
</dbReference>
<evidence type="ECO:0000313" key="5">
    <source>
        <dbReference type="EMBL" id="EKE68354.1"/>
    </source>
</evidence>
<dbReference type="STRING" id="1208323.B30_18447"/>
<dbReference type="InterPro" id="IPR000014">
    <property type="entry name" value="PAS"/>
</dbReference>
<dbReference type="Pfam" id="PF00196">
    <property type="entry name" value="GerE"/>
    <property type="match status" value="1"/>
</dbReference>
<dbReference type="PATRIC" id="fig|1208323.3.peg.3809"/>
<dbReference type="Gene3D" id="3.30.450.20">
    <property type="entry name" value="PAS domain"/>
    <property type="match status" value="1"/>
</dbReference>
<dbReference type="CDD" id="cd00130">
    <property type="entry name" value="PAS"/>
    <property type="match status" value="1"/>
</dbReference>
<dbReference type="SUPFAM" id="SSF46894">
    <property type="entry name" value="C-terminal effector domain of the bipartite response regulators"/>
    <property type="match status" value="1"/>
</dbReference>
<evidence type="ECO:0000256" key="3">
    <source>
        <dbReference type="ARBA" id="ARBA00023163"/>
    </source>
</evidence>
<comment type="caution">
    <text evidence="5">The sequence shown here is derived from an EMBL/GenBank/DDBJ whole genome shotgun (WGS) entry which is preliminary data.</text>
</comment>
<reference evidence="5 6" key="1">
    <citation type="submission" date="2012-09" db="EMBL/GenBank/DDBJ databases">
        <title>Celeribacter baekdonensis B30 Genome Sequencing.</title>
        <authorList>
            <person name="Wang W."/>
        </authorList>
    </citation>
    <scope>NUCLEOTIDE SEQUENCE [LARGE SCALE GENOMIC DNA]</scope>
    <source>
        <strain evidence="5 6">B30</strain>
    </source>
</reference>
<protein>
    <submittedName>
        <fullName evidence="5">LuxR family transcriptional regulator</fullName>
    </submittedName>
</protein>